<dbReference type="EMBL" id="BMDI01000001">
    <property type="protein sequence ID" value="GGI16837.1"/>
    <property type="molecule type" value="Genomic_DNA"/>
</dbReference>
<organism evidence="2 3">
    <name type="scientific">Oxalicibacterium faecigallinarum</name>
    <dbReference type="NCBI Taxonomy" id="573741"/>
    <lineage>
        <taxon>Bacteria</taxon>
        <taxon>Pseudomonadati</taxon>
        <taxon>Pseudomonadota</taxon>
        <taxon>Betaproteobacteria</taxon>
        <taxon>Burkholderiales</taxon>
        <taxon>Oxalobacteraceae</taxon>
        <taxon>Oxalicibacterium</taxon>
    </lineage>
</organism>
<gene>
    <name evidence="2" type="ORF">GCM10008066_05960</name>
</gene>
<dbReference type="PANTHER" id="PTHR34109">
    <property type="entry name" value="BNAUNNG04460D PROTEIN-RELATED"/>
    <property type="match status" value="1"/>
</dbReference>
<dbReference type="Gene3D" id="3.30.720.110">
    <property type="match status" value="1"/>
</dbReference>
<dbReference type="SUPFAM" id="SSF54593">
    <property type="entry name" value="Glyoxalase/Bleomycin resistance protein/Dihydroxybiphenyl dioxygenase"/>
    <property type="match status" value="1"/>
</dbReference>
<accession>A0A8J3F0Y4</accession>
<dbReference type="Pfam" id="PF00903">
    <property type="entry name" value="Glyoxalase"/>
    <property type="match status" value="1"/>
</dbReference>
<dbReference type="CDD" id="cd07246">
    <property type="entry name" value="VOC_like"/>
    <property type="match status" value="1"/>
</dbReference>
<proteinExistence type="predicted"/>
<dbReference type="Gene3D" id="3.30.720.120">
    <property type="match status" value="1"/>
</dbReference>
<protein>
    <submittedName>
        <fullName evidence="2">Glyoxalase</fullName>
    </submittedName>
</protein>
<name>A0A8J3F0Y4_9BURK</name>
<feature type="domain" description="VOC" evidence="1">
    <location>
        <begin position="12"/>
        <end position="137"/>
    </location>
</feature>
<dbReference type="AlphaFoldDB" id="A0A8J3F0Y4"/>
<dbReference type="PROSITE" id="PS51819">
    <property type="entry name" value="VOC"/>
    <property type="match status" value="1"/>
</dbReference>
<keyword evidence="3" id="KW-1185">Reference proteome</keyword>
<dbReference type="PANTHER" id="PTHR34109:SF1">
    <property type="entry name" value="VOC DOMAIN-CONTAINING PROTEIN"/>
    <property type="match status" value="1"/>
</dbReference>
<evidence type="ECO:0000259" key="1">
    <source>
        <dbReference type="PROSITE" id="PS51819"/>
    </source>
</evidence>
<dbReference type="Proteomes" id="UP000642180">
    <property type="component" value="Unassembled WGS sequence"/>
</dbReference>
<evidence type="ECO:0000313" key="2">
    <source>
        <dbReference type="EMBL" id="GGI16837.1"/>
    </source>
</evidence>
<sequence>MSNPAVKPIPENMHSITPHLVCAGASDAIAFYAKAFGAVELARLPGPDGRLMHAMVGIGDSKIMLADAYPEFGSRGPKALGGTPVTIHLYVEDADQTFAQAVAAGATSKMPLEDMFWGDRYGIVVDPFGHEWSIATHKRDLTPEEISKGAEAMFAAGAKGCAAS</sequence>
<dbReference type="RefSeq" id="WP_188379790.1">
    <property type="nucleotide sequence ID" value="NZ_BMDI01000001.1"/>
</dbReference>
<dbReference type="InterPro" id="IPR004360">
    <property type="entry name" value="Glyas_Fos-R_dOase_dom"/>
</dbReference>
<dbReference type="InterPro" id="IPR029068">
    <property type="entry name" value="Glyas_Bleomycin-R_OHBP_Dase"/>
</dbReference>
<comment type="caution">
    <text evidence="2">The sequence shown here is derived from an EMBL/GenBank/DDBJ whole genome shotgun (WGS) entry which is preliminary data.</text>
</comment>
<dbReference type="InterPro" id="IPR037523">
    <property type="entry name" value="VOC_core"/>
</dbReference>
<evidence type="ECO:0000313" key="3">
    <source>
        <dbReference type="Proteomes" id="UP000642180"/>
    </source>
</evidence>
<reference evidence="3" key="1">
    <citation type="journal article" date="2019" name="Int. J. Syst. Evol. Microbiol.">
        <title>The Global Catalogue of Microorganisms (GCM) 10K type strain sequencing project: providing services to taxonomists for standard genome sequencing and annotation.</title>
        <authorList>
            <consortium name="The Broad Institute Genomics Platform"/>
            <consortium name="The Broad Institute Genome Sequencing Center for Infectious Disease"/>
            <person name="Wu L."/>
            <person name="Ma J."/>
        </authorList>
    </citation>
    <scope>NUCLEOTIDE SEQUENCE [LARGE SCALE GENOMIC DNA]</scope>
    <source>
        <strain evidence="3">CCM 2767</strain>
    </source>
</reference>